<protein>
    <recommendedName>
        <fullName evidence="2">Copper amine oxidase-like N-terminal domain-containing protein</fullName>
    </recommendedName>
</protein>
<feature type="domain" description="Copper amine oxidase-like N-terminal" evidence="2">
    <location>
        <begin position="44"/>
        <end position="102"/>
    </location>
</feature>
<organism evidence="3 4">
    <name type="scientific">Cohnella pontilimi</name>
    <dbReference type="NCBI Taxonomy" id="2564100"/>
    <lineage>
        <taxon>Bacteria</taxon>
        <taxon>Bacillati</taxon>
        <taxon>Bacillota</taxon>
        <taxon>Bacilli</taxon>
        <taxon>Bacillales</taxon>
        <taxon>Paenibacillaceae</taxon>
        <taxon>Cohnella</taxon>
    </lineage>
</organism>
<dbReference type="Gene3D" id="3.30.457.10">
    <property type="entry name" value="Copper amine oxidase-like, N-terminal domain"/>
    <property type="match status" value="1"/>
</dbReference>
<evidence type="ECO:0000313" key="4">
    <source>
        <dbReference type="Proteomes" id="UP000309673"/>
    </source>
</evidence>
<feature type="domain" description="Copper amine oxidase-like N-terminal" evidence="2">
    <location>
        <begin position="129"/>
        <end position="190"/>
    </location>
</feature>
<name>A0A4U0FDA2_9BACL</name>
<feature type="region of interest" description="Disordered" evidence="1">
    <location>
        <begin position="200"/>
        <end position="248"/>
    </location>
</feature>
<dbReference type="InterPro" id="IPR012854">
    <property type="entry name" value="Cu_amine_oxidase-like_N"/>
</dbReference>
<dbReference type="InterPro" id="IPR036582">
    <property type="entry name" value="Mao_N_sf"/>
</dbReference>
<gene>
    <name evidence="3" type="ORF">E5161_07875</name>
</gene>
<dbReference type="SUPFAM" id="SSF55383">
    <property type="entry name" value="Copper amine oxidase, domain N"/>
    <property type="match status" value="1"/>
</dbReference>
<feature type="compositionally biased region" description="Gly residues" evidence="1">
    <location>
        <begin position="219"/>
        <end position="240"/>
    </location>
</feature>
<dbReference type="Pfam" id="PF07833">
    <property type="entry name" value="Cu_amine_oxidN1"/>
    <property type="match status" value="2"/>
</dbReference>
<accession>A0A4U0FDA2</accession>
<dbReference type="AlphaFoldDB" id="A0A4U0FDA2"/>
<keyword evidence="4" id="KW-1185">Reference proteome</keyword>
<evidence type="ECO:0000259" key="2">
    <source>
        <dbReference type="Pfam" id="PF07833"/>
    </source>
</evidence>
<evidence type="ECO:0000313" key="3">
    <source>
        <dbReference type="EMBL" id="TJY42750.1"/>
    </source>
</evidence>
<dbReference type="EMBL" id="SUPK01000003">
    <property type="protein sequence ID" value="TJY42750.1"/>
    <property type="molecule type" value="Genomic_DNA"/>
</dbReference>
<dbReference type="OrthoDB" id="574706at2"/>
<comment type="caution">
    <text evidence="3">The sequence shown here is derived from an EMBL/GenBank/DDBJ whole genome shotgun (WGS) entry which is preliminary data.</text>
</comment>
<sequence length="345" mass="36846">MDYIRKVIVIMKKLGWNGRGLPALLLGVMAFLLMFGNAWAATPQVKVQSKSVQLVFDGKTLALPQGQYVFMVNNTNYVPLKFFSNALRKSVKWEAKTKTVTVNEPTAEELVLLQDYFLASVAKQGQLSSKGGVQLKVSTIQAKFIFEGKAKVLPKGQSAYIVNGSMYVPIRFMSESVGTNIQWDGKAGRITAESAAYKKEKLEGQQDPWEGTGDPPSAGGDGGTIGGGGAGGGAGGGGGTPAKPSYESITGNAESQLHALENSCINQLMGIASSASGASAEKKEELKSQGQAVVSQCTASFNQIVNDTEQLLKTNEYSTGIIQQFRDYFNKQLAAGQAILESFFK</sequence>
<proteinExistence type="predicted"/>
<dbReference type="Proteomes" id="UP000309673">
    <property type="component" value="Unassembled WGS sequence"/>
</dbReference>
<reference evidence="3 4" key="1">
    <citation type="submission" date="2019-04" db="EMBL/GenBank/DDBJ databases">
        <title>Cohnella sp. nov., isolated from soil.</title>
        <authorList>
            <person name="Kim W."/>
        </authorList>
    </citation>
    <scope>NUCLEOTIDE SEQUENCE [LARGE SCALE GENOMIC DNA]</scope>
    <source>
        <strain evidence="3 4">CAU 1483</strain>
    </source>
</reference>
<evidence type="ECO:0000256" key="1">
    <source>
        <dbReference type="SAM" id="MobiDB-lite"/>
    </source>
</evidence>